<reference evidence="1" key="1">
    <citation type="submission" date="2020-07" db="EMBL/GenBank/DDBJ databases">
        <title>Multicomponent nature underlies the extraordinary mechanical properties of spider dragline silk.</title>
        <authorList>
            <person name="Kono N."/>
            <person name="Nakamura H."/>
            <person name="Mori M."/>
            <person name="Yoshida Y."/>
            <person name="Ohtoshi R."/>
            <person name="Malay A.D."/>
            <person name="Moran D.A.P."/>
            <person name="Tomita M."/>
            <person name="Numata K."/>
            <person name="Arakawa K."/>
        </authorList>
    </citation>
    <scope>NUCLEOTIDE SEQUENCE</scope>
</reference>
<protein>
    <submittedName>
        <fullName evidence="1">Uncharacterized protein</fullName>
    </submittedName>
</protein>
<evidence type="ECO:0000313" key="1">
    <source>
        <dbReference type="EMBL" id="GFR03013.1"/>
    </source>
</evidence>
<accession>A0A8X6GFK1</accession>
<dbReference type="EMBL" id="BMAO01015612">
    <property type="protein sequence ID" value="GFR03013.1"/>
    <property type="molecule type" value="Genomic_DNA"/>
</dbReference>
<dbReference type="Proteomes" id="UP000887116">
    <property type="component" value="Unassembled WGS sequence"/>
</dbReference>
<proteinExistence type="predicted"/>
<evidence type="ECO:0000313" key="2">
    <source>
        <dbReference type="Proteomes" id="UP000887116"/>
    </source>
</evidence>
<dbReference type="AlphaFoldDB" id="A0A8X6GFK1"/>
<comment type="caution">
    <text evidence="1">The sequence shown here is derived from an EMBL/GenBank/DDBJ whole genome shotgun (WGS) entry which is preliminary data.</text>
</comment>
<keyword evidence="2" id="KW-1185">Reference proteome</keyword>
<name>A0A8X6GFK1_TRICU</name>
<gene>
    <name evidence="1" type="ORF">TNCT_542811</name>
</gene>
<organism evidence="1 2">
    <name type="scientific">Trichonephila clavata</name>
    <name type="common">Joro spider</name>
    <name type="synonym">Nephila clavata</name>
    <dbReference type="NCBI Taxonomy" id="2740835"/>
    <lineage>
        <taxon>Eukaryota</taxon>
        <taxon>Metazoa</taxon>
        <taxon>Ecdysozoa</taxon>
        <taxon>Arthropoda</taxon>
        <taxon>Chelicerata</taxon>
        <taxon>Arachnida</taxon>
        <taxon>Araneae</taxon>
        <taxon>Araneomorphae</taxon>
        <taxon>Entelegynae</taxon>
        <taxon>Araneoidea</taxon>
        <taxon>Nephilidae</taxon>
        <taxon>Trichonephila</taxon>
    </lineage>
</organism>
<sequence length="162" mass="18806">MFCNLVNPNFCLSFQGAIRDARLTTPRKDFLFFWRIFPGNLHQRRPRQIGINGDNFRRSIFGLSLPQVVHPADHSAHHPHVQEQQSREIRHPSHDAGCLTHNESGRCAAPDSHLRRRVHRCRHKQLHPVEKRRITSAPKNRDRGGVRLPQIGLAQIARFLNF</sequence>